<comment type="subunit">
    <text evidence="4">Homodimer.</text>
</comment>
<proteinExistence type="predicted"/>
<evidence type="ECO:0000256" key="7">
    <source>
        <dbReference type="ARBA" id="ARBA00022723"/>
    </source>
</evidence>
<dbReference type="Pfam" id="PF07687">
    <property type="entry name" value="M20_dimer"/>
    <property type="match status" value="1"/>
</dbReference>
<accession>A0A4R0HLW2</accession>
<dbReference type="EMBL" id="SJJZ01000001">
    <property type="protein sequence ID" value="TCC10142.1"/>
    <property type="molecule type" value="Genomic_DNA"/>
</dbReference>
<comment type="cofactor">
    <cofactor evidence="1">
        <name>Co(2+)</name>
        <dbReference type="ChEBI" id="CHEBI:48828"/>
    </cofactor>
</comment>
<evidence type="ECO:0000256" key="8">
    <source>
        <dbReference type="ARBA" id="ARBA00022801"/>
    </source>
</evidence>
<keyword evidence="8 16" id="KW-0378">Hydrolase</keyword>
<evidence type="ECO:0000256" key="6">
    <source>
        <dbReference type="ARBA" id="ARBA00022605"/>
    </source>
</evidence>
<dbReference type="InterPro" id="IPR002933">
    <property type="entry name" value="Peptidase_M20"/>
</dbReference>
<reference evidence="16 17" key="1">
    <citation type="submission" date="2019-02" db="EMBL/GenBank/DDBJ databases">
        <title>Kribbella capetownensis sp. nov. and Kribbella speibonae sp. nov., isolated from soil.</title>
        <authorList>
            <person name="Curtis S.M."/>
            <person name="Norton I."/>
            <person name="Everest G.J."/>
            <person name="Meyers P.R."/>
        </authorList>
    </citation>
    <scope>NUCLEOTIDE SEQUENCE [LARGE SCALE GENOMIC DNA]</scope>
    <source>
        <strain evidence="16 17">KCTC 29219</strain>
    </source>
</reference>
<keyword evidence="7" id="KW-0479">Metal-binding</keyword>
<comment type="catalytic activity">
    <reaction evidence="13">
        <text>N-succinyl-(2S,6S)-2,6-diaminopimelate + H2O = (2S,6S)-2,6-diaminopimelate + succinate</text>
        <dbReference type="Rhea" id="RHEA:22608"/>
        <dbReference type="ChEBI" id="CHEBI:15377"/>
        <dbReference type="ChEBI" id="CHEBI:30031"/>
        <dbReference type="ChEBI" id="CHEBI:57609"/>
        <dbReference type="ChEBI" id="CHEBI:58087"/>
        <dbReference type="EC" id="3.5.1.18"/>
    </reaction>
</comment>
<evidence type="ECO:0000313" key="17">
    <source>
        <dbReference type="Proteomes" id="UP000292346"/>
    </source>
</evidence>
<dbReference type="EC" id="3.5.1.18" evidence="5 14"/>
<dbReference type="GO" id="GO:0019877">
    <property type="term" value="P:diaminopimelate biosynthetic process"/>
    <property type="evidence" value="ECO:0007669"/>
    <property type="project" value="UniProtKB-KW"/>
</dbReference>
<dbReference type="OrthoDB" id="9809784at2"/>
<dbReference type="AlphaFoldDB" id="A0A4R0HLW2"/>
<dbReference type="PANTHER" id="PTHR43808">
    <property type="entry name" value="ACETYLORNITHINE DEACETYLASE"/>
    <property type="match status" value="1"/>
</dbReference>
<comment type="pathway">
    <text evidence="3">Amino-acid biosynthesis; L-lysine biosynthesis via DAP pathway; LL-2,6-diaminopimelate from (S)-tetrahydrodipicolinate (succinylase route): step 3/3.</text>
</comment>
<evidence type="ECO:0000256" key="14">
    <source>
        <dbReference type="NCBIfam" id="TIGR01900"/>
    </source>
</evidence>
<evidence type="ECO:0000256" key="4">
    <source>
        <dbReference type="ARBA" id="ARBA00011738"/>
    </source>
</evidence>
<sequence>MTKLDLTVSGPDLTEALVNVSSVSGTEEKLADKVEAALSAYPHLKVFRHGNTVVARTDLGRAERVVLAGHLDTVPLNDNLPARRADGLIHGLGACDMKGGVAVGLRLAATLDEPNRDITYVFYDCEEIEAERNGLFKLTRSNPELLEGVFAVVMEPSNAVVEAGCQGTMRIEVTTRGERAHSARSWMGSNAIHAAGGVLARLAAYEPRRVPIDGLEYREGLNAVAITGGVAGNVVPDLCTVTINYRFAPNRSEAEAEAHLREVFEGYDVTVTDSAPGGLPGLERPAAAAFLQVVGGEPQPKFGWTDVARFTLLGVPAVNYGPGDPLYAHKQDEFVPEAEIELCEQRLRSWLTDRA</sequence>
<evidence type="ECO:0000256" key="1">
    <source>
        <dbReference type="ARBA" id="ARBA00001941"/>
    </source>
</evidence>
<dbReference type="Gene3D" id="3.30.70.360">
    <property type="match status" value="1"/>
</dbReference>
<dbReference type="SUPFAM" id="SSF53187">
    <property type="entry name" value="Zn-dependent exopeptidases"/>
    <property type="match status" value="1"/>
</dbReference>
<dbReference type="Proteomes" id="UP000292346">
    <property type="component" value="Unassembled WGS sequence"/>
</dbReference>
<evidence type="ECO:0000256" key="13">
    <source>
        <dbReference type="ARBA" id="ARBA00051301"/>
    </source>
</evidence>
<evidence type="ECO:0000256" key="12">
    <source>
        <dbReference type="ARBA" id="ARBA00023285"/>
    </source>
</evidence>
<dbReference type="GO" id="GO:0006526">
    <property type="term" value="P:L-arginine biosynthetic process"/>
    <property type="evidence" value="ECO:0007669"/>
    <property type="project" value="TreeGrafter"/>
</dbReference>
<dbReference type="NCBIfam" id="TIGR01900">
    <property type="entry name" value="dapE-gram_pos"/>
    <property type="match status" value="1"/>
</dbReference>
<feature type="domain" description="Peptidase M20 dimerisation" evidence="15">
    <location>
        <begin position="167"/>
        <end position="265"/>
    </location>
</feature>
<evidence type="ECO:0000256" key="2">
    <source>
        <dbReference type="ARBA" id="ARBA00001947"/>
    </source>
</evidence>
<comment type="caution">
    <text evidence="16">The sequence shown here is derived from an EMBL/GenBank/DDBJ whole genome shotgun (WGS) entry which is preliminary data.</text>
</comment>
<dbReference type="SUPFAM" id="SSF55031">
    <property type="entry name" value="Bacterial exopeptidase dimerisation domain"/>
    <property type="match status" value="1"/>
</dbReference>
<evidence type="ECO:0000313" key="16">
    <source>
        <dbReference type="EMBL" id="TCC10142.1"/>
    </source>
</evidence>
<keyword evidence="6" id="KW-0028">Amino-acid biosynthesis</keyword>
<keyword evidence="9" id="KW-0862">Zinc</keyword>
<dbReference type="InterPro" id="IPR010174">
    <property type="entry name" value="Succinyl-DAP_deSuclase_DapE"/>
</dbReference>
<dbReference type="InterPro" id="IPR050072">
    <property type="entry name" value="Peptidase_M20A"/>
</dbReference>
<dbReference type="GO" id="GO:0008777">
    <property type="term" value="F:acetylornithine deacetylase activity"/>
    <property type="evidence" value="ECO:0007669"/>
    <property type="project" value="TreeGrafter"/>
</dbReference>
<protein>
    <recommendedName>
        <fullName evidence="5 14">Succinyl-diaminopimelate desuccinylase</fullName>
        <ecNumber evidence="5 14">3.5.1.18</ecNumber>
    </recommendedName>
</protein>
<dbReference type="PANTHER" id="PTHR43808:SF31">
    <property type="entry name" value="N-ACETYL-L-CITRULLINE DEACETYLASE"/>
    <property type="match status" value="1"/>
</dbReference>
<name>A0A4R0HLW2_9ACTN</name>
<evidence type="ECO:0000259" key="15">
    <source>
        <dbReference type="Pfam" id="PF07687"/>
    </source>
</evidence>
<keyword evidence="10" id="KW-0220">Diaminopimelate biosynthesis</keyword>
<keyword evidence="17" id="KW-1185">Reference proteome</keyword>
<comment type="cofactor">
    <cofactor evidence="2">
        <name>Zn(2+)</name>
        <dbReference type="ChEBI" id="CHEBI:29105"/>
    </cofactor>
</comment>
<evidence type="ECO:0000256" key="11">
    <source>
        <dbReference type="ARBA" id="ARBA00023154"/>
    </source>
</evidence>
<dbReference type="RefSeq" id="WP_131334562.1">
    <property type="nucleotide sequence ID" value="NZ_SJJZ01000001.1"/>
</dbReference>
<dbReference type="FunFam" id="3.30.70.360:FF:000011">
    <property type="entry name" value="Succinyl-diaminopimelate desuccinylase"/>
    <property type="match status" value="1"/>
</dbReference>
<keyword evidence="12" id="KW-0170">Cobalt</keyword>
<dbReference type="Gene3D" id="3.40.630.10">
    <property type="entry name" value="Zn peptidases"/>
    <property type="match status" value="1"/>
</dbReference>
<dbReference type="GO" id="GO:0009089">
    <property type="term" value="P:lysine biosynthetic process via diaminopimelate"/>
    <property type="evidence" value="ECO:0007669"/>
    <property type="project" value="UniProtKB-UniRule"/>
</dbReference>
<evidence type="ECO:0000256" key="5">
    <source>
        <dbReference type="ARBA" id="ARBA00011921"/>
    </source>
</evidence>
<keyword evidence="11" id="KW-0457">Lysine biosynthesis</keyword>
<dbReference type="GO" id="GO:0046872">
    <property type="term" value="F:metal ion binding"/>
    <property type="evidence" value="ECO:0007669"/>
    <property type="project" value="UniProtKB-KW"/>
</dbReference>
<dbReference type="InterPro" id="IPR036264">
    <property type="entry name" value="Bact_exopeptidase_dim_dom"/>
</dbReference>
<evidence type="ECO:0000256" key="3">
    <source>
        <dbReference type="ARBA" id="ARBA00005130"/>
    </source>
</evidence>
<evidence type="ECO:0000256" key="10">
    <source>
        <dbReference type="ARBA" id="ARBA00022915"/>
    </source>
</evidence>
<dbReference type="InterPro" id="IPR011650">
    <property type="entry name" value="Peptidase_M20_dimer"/>
</dbReference>
<evidence type="ECO:0000256" key="9">
    <source>
        <dbReference type="ARBA" id="ARBA00022833"/>
    </source>
</evidence>
<dbReference type="Pfam" id="PF01546">
    <property type="entry name" value="Peptidase_M20"/>
    <property type="match status" value="1"/>
</dbReference>
<gene>
    <name evidence="16" type="ORF">E0H45_02075</name>
</gene>
<organism evidence="16 17">
    <name type="scientific">Kribbella soli</name>
    <dbReference type="NCBI Taxonomy" id="1124743"/>
    <lineage>
        <taxon>Bacteria</taxon>
        <taxon>Bacillati</taxon>
        <taxon>Actinomycetota</taxon>
        <taxon>Actinomycetes</taxon>
        <taxon>Propionibacteriales</taxon>
        <taxon>Kribbellaceae</taxon>
        <taxon>Kribbella</taxon>
    </lineage>
</organism>
<dbReference type="GO" id="GO:0009014">
    <property type="term" value="F:succinyl-diaminopimelate desuccinylase activity"/>
    <property type="evidence" value="ECO:0007669"/>
    <property type="project" value="UniProtKB-UniRule"/>
</dbReference>